<dbReference type="EMBL" id="UINC01138663">
    <property type="protein sequence ID" value="SVD24747.1"/>
    <property type="molecule type" value="Genomic_DNA"/>
</dbReference>
<dbReference type="AlphaFoldDB" id="A0A382TT07"/>
<dbReference type="InterPro" id="IPR025668">
    <property type="entry name" value="Tnp_DDE_dom"/>
</dbReference>
<evidence type="ECO:0000313" key="2">
    <source>
        <dbReference type="EMBL" id="SVD24747.1"/>
    </source>
</evidence>
<accession>A0A382TT07</accession>
<organism evidence="2">
    <name type="scientific">marine metagenome</name>
    <dbReference type="NCBI Taxonomy" id="408172"/>
    <lineage>
        <taxon>unclassified sequences</taxon>
        <taxon>metagenomes</taxon>
        <taxon>ecological metagenomes</taxon>
    </lineage>
</organism>
<protein>
    <recommendedName>
        <fullName evidence="1">Transposase DDE domain-containing protein</fullName>
    </recommendedName>
</protein>
<feature type="domain" description="Transposase DDE" evidence="1">
    <location>
        <begin position="97"/>
        <end position="153"/>
    </location>
</feature>
<dbReference type="Pfam" id="PF13612">
    <property type="entry name" value="DDE_Tnp_1_3"/>
    <property type="match status" value="1"/>
</dbReference>
<name>A0A382TT07_9ZZZZ</name>
<evidence type="ECO:0000259" key="1">
    <source>
        <dbReference type="Pfam" id="PF13612"/>
    </source>
</evidence>
<proteinExistence type="predicted"/>
<sequence>MDDQIITIYVLCDETLRALGHREDAQCQVSDAEIMTMALVSAQFFHGNFETGCSALQIMGYMPRRLSRSQFNRRLHRLHQRFAQLFALLSQVWKQQQIEGTYVVDSFPIAACDNIRIRRCRLYRDEAYRGYCASKRRYFYGLKLHLMITHQGQPI</sequence>
<reference evidence="2" key="1">
    <citation type="submission" date="2018-05" db="EMBL/GenBank/DDBJ databases">
        <authorList>
            <person name="Lanie J.A."/>
            <person name="Ng W.-L."/>
            <person name="Kazmierczak K.M."/>
            <person name="Andrzejewski T.M."/>
            <person name="Davidsen T.M."/>
            <person name="Wayne K.J."/>
            <person name="Tettelin H."/>
            <person name="Glass J.I."/>
            <person name="Rusch D."/>
            <person name="Podicherti R."/>
            <person name="Tsui H.-C.T."/>
            <person name="Winkler M.E."/>
        </authorList>
    </citation>
    <scope>NUCLEOTIDE SEQUENCE</scope>
</reference>
<gene>
    <name evidence="2" type="ORF">METZ01_LOCUS377601</name>
</gene>